<dbReference type="PANTHER" id="PTHR47657">
    <property type="entry name" value="STEROL REGULATORY ELEMENT-BINDING PROTEIN ECM22"/>
    <property type="match status" value="1"/>
</dbReference>
<dbReference type="GO" id="GO:0008270">
    <property type="term" value="F:zinc ion binding"/>
    <property type="evidence" value="ECO:0007669"/>
    <property type="project" value="InterPro"/>
</dbReference>
<feature type="region of interest" description="Disordered" evidence="5">
    <location>
        <begin position="44"/>
        <end position="72"/>
    </location>
</feature>
<dbReference type="InterPro" id="IPR036864">
    <property type="entry name" value="Zn2-C6_fun-type_DNA-bd_sf"/>
</dbReference>
<dbReference type="InterPro" id="IPR052400">
    <property type="entry name" value="Zn2-C6_fungal_TF"/>
</dbReference>
<evidence type="ECO:0000256" key="2">
    <source>
        <dbReference type="ARBA" id="ARBA00023125"/>
    </source>
</evidence>
<keyword evidence="2" id="KW-0238">DNA-binding</keyword>
<keyword evidence="1" id="KW-0805">Transcription regulation</keyword>
<reference evidence="7" key="1">
    <citation type="journal article" date="2023" name="IMA Fungus">
        <title>Comparative genomic study of the Penicillium genus elucidates a diverse pangenome and 15 lateral gene transfer events.</title>
        <authorList>
            <person name="Petersen C."/>
            <person name="Sorensen T."/>
            <person name="Nielsen M.R."/>
            <person name="Sondergaard T.E."/>
            <person name="Sorensen J.L."/>
            <person name="Fitzpatrick D.A."/>
            <person name="Frisvad J.C."/>
            <person name="Nielsen K.L."/>
        </authorList>
    </citation>
    <scope>NUCLEOTIDE SEQUENCE</scope>
    <source>
        <strain evidence="7">IBT 17514</strain>
    </source>
</reference>
<name>A0AAD6HWQ7_9EURO</name>
<keyword evidence="3" id="KW-0804">Transcription</keyword>
<feature type="compositionally biased region" description="Polar residues" evidence="5">
    <location>
        <begin position="92"/>
        <end position="104"/>
    </location>
</feature>
<evidence type="ECO:0000313" key="7">
    <source>
        <dbReference type="EMBL" id="KAJ5740587.1"/>
    </source>
</evidence>
<evidence type="ECO:0000256" key="5">
    <source>
        <dbReference type="SAM" id="MobiDB-lite"/>
    </source>
</evidence>
<dbReference type="GO" id="GO:0003677">
    <property type="term" value="F:DNA binding"/>
    <property type="evidence" value="ECO:0007669"/>
    <property type="project" value="UniProtKB-KW"/>
</dbReference>
<feature type="region of interest" description="Disordered" evidence="5">
    <location>
        <begin position="86"/>
        <end position="110"/>
    </location>
</feature>
<dbReference type="EMBL" id="JAQJAN010000001">
    <property type="protein sequence ID" value="KAJ5740587.1"/>
    <property type="molecule type" value="Genomic_DNA"/>
</dbReference>
<organism evidence="7 8">
    <name type="scientific">Penicillium malachiteum</name>
    <dbReference type="NCBI Taxonomy" id="1324776"/>
    <lineage>
        <taxon>Eukaryota</taxon>
        <taxon>Fungi</taxon>
        <taxon>Dikarya</taxon>
        <taxon>Ascomycota</taxon>
        <taxon>Pezizomycotina</taxon>
        <taxon>Eurotiomycetes</taxon>
        <taxon>Eurotiomycetidae</taxon>
        <taxon>Eurotiales</taxon>
        <taxon>Aspergillaceae</taxon>
        <taxon>Penicillium</taxon>
    </lineage>
</organism>
<feature type="domain" description="Zn(2)-C6 fungal-type" evidence="6">
    <location>
        <begin position="21"/>
        <end position="43"/>
    </location>
</feature>
<dbReference type="InterPro" id="IPR001138">
    <property type="entry name" value="Zn2Cys6_DnaBD"/>
</dbReference>
<feature type="compositionally biased region" description="Polar residues" evidence="5">
    <location>
        <begin position="44"/>
        <end position="60"/>
    </location>
</feature>
<dbReference type="Gene3D" id="4.10.240.10">
    <property type="entry name" value="Zn(2)-C6 fungal-type DNA-binding domain"/>
    <property type="match status" value="1"/>
</dbReference>
<dbReference type="PANTHER" id="PTHR47657:SF13">
    <property type="entry name" value="ZN(2)-C6 FUNGAL-TYPE DOMAIN-CONTAINING PROTEIN-RELATED"/>
    <property type="match status" value="1"/>
</dbReference>
<dbReference type="Proteomes" id="UP001215712">
    <property type="component" value="Unassembled WGS sequence"/>
</dbReference>
<protein>
    <recommendedName>
        <fullName evidence="6">Zn(2)-C6 fungal-type domain-containing protein</fullName>
    </recommendedName>
</protein>
<evidence type="ECO:0000256" key="1">
    <source>
        <dbReference type="ARBA" id="ARBA00023015"/>
    </source>
</evidence>
<evidence type="ECO:0000256" key="3">
    <source>
        <dbReference type="ARBA" id="ARBA00023163"/>
    </source>
</evidence>
<dbReference type="InterPro" id="IPR021858">
    <property type="entry name" value="Fun_TF"/>
</dbReference>
<dbReference type="SUPFAM" id="SSF57701">
    <property type="entry name" value="Zn2/Cys6 DNA-binding domain"/>
    <property type="match status" value="1"/>
</dbReference>
<keyword evidence="8" id="KW-1185">Reference proteome</keyword>
<gene>
    <name evidence="7" type="ORF">N7493_000459</name>
</gene>
<comment type="caution">
    <text evidence="7">The sequence shown here is derived from an EMBL/GenBank/DDBJ whole genome shotgun (WGS) entry which is preliminary data.</text>
</comment>
<dbReference type="GO" id="GO:0000981">
    <property type="term" value="F:DNA-binding transcription factor activity, RNA polymerase II-specific"/>
    <property type="evidence" value="ECO:0007669"/>
    <property type="project" value="InterPro"/>
</dbReference>
<accession>A0AAD6HWQ7</accession>
<evidence type="ECO:0000256" key="4">
    <source>
        <dbReference type="ARBA" id="ARBA00023242"/>
    </source>
</evidence>
<evidence type="ECO:0000259" key="6">
    <source>
        <dbReference type="Pfam" id="PF00172"/>
    </source>
</evidence>
<proteinExistence type="predicted"/>
<reference evidence="7" key="2">
    <citation type="submission" date="2023-01" db="EMBL/GenBank/DDBJ databases">
        <authorList>
            <person name="Petersen C."/>
        </authorList>
    </citation>
    <scope>NUCLEOTIDE SEQUENCE</scope>
    <source>
        <strain evidence="7">IBT 17514</strain>
    </source>
</reference>
<dbReference type="Pfam" id="PF11951">
    <property type="entry name" value="Fungal_trans_2"/>
    <property type="match status" value="1"/>
</dbReference>
<dbReference type="AlphaFoldDB" id="A0AAD6HWQ7"/>
<evidence type="ECO:0000313" key="8">
    <source>
        <dbReference type="Proteomes" id="UP001215712"/>
    </source>
</evidence>
<dbReference type="Pfam" id="PF00172">
    <property type="entry name" value="Zn_clus"/>
    <property type="match status" value="1"/>
</dbReference>
<dbReference type="CDD" id="cd00067">
    <property type="entry name" value="GAL4"/>
    <property type="match status" value="1"/>
</dbReference>
<keyword evidence="4" id="KW-0539">Nucleus</keyword>
<sequence>MCGIWRLLLCFSRQYSFTDNSKCDEKRPSCLNCINHDVECSFTSNESSAQSPQTETSDNVSEARPRPRRFRPYHYSTGELQQTFKLSKPKDQQVNTSKISTGTQCDIPGEKSGTISSNDLKLFHQFTISTYATMRIAEHDSHDLWQKHLPEWGIEFPPILHLILALSALHLGHEQPSLRDKYIQEADNHFTFGIRSVRAIISQLNAENCQRIYISAVLICFIYFGRGPRAGEYLVFSDTGPAEWIVLMQGVKLILQSHHEKVFSGLLEPQDEEVVYELTPAMRSELHEHTVHLQAVQRFVEEQNIDEAERSMYNSAITDLFEITRKVYEKVSGGKSGVALMDSVIGWLYRRPEEFILRLQQKDSYGLVILAYWALLLKYIESTWFMEGWSKHVLSGVEGSLHGEYRPWIEWPLRKVWQNS</sequence>